<proteinExistence type="predicted"/>
<dbReference type="PROSITE" id="PS51257">
    <property type="entry name" value="PROKAR_LIPOPROTEIN"/>
    <property type="match status" value="1"/>
</dbReference>
<evidence type="ECO:0000313" key="3">
    <source>
        <dbReference type="Proteomes" id="UP000071859"/>
    </source>
</evidence>
<keyword evidence="3" id="KW-1185">Reference proteome</keyword>
<keyword evidence="1" id="KW-0732">Signal</keyword>
<feature type="chain" id="PRO_5007620964" evidence="1">
    <location>
        <begin position="24"/>
        <end position="224"/>
    </location>
</feature>
<organism evidence="2 3">
    <name type="scientific">Caballeronia calidae</name>
    <dbReference type="NCBI Taxonomy" id="1777139"/>
    <lineage>
        <taxon>Bacteria</taxon>
        <taxon>Pseudomonadati</taxon>
        <taxon>Pseudomonadota</taxon>
        <taxon>Betaproteobacteria</taxon>
        <taxon>Burkholderiales</taxon>
        <taxon>Burkholderiaceae</taxon>
        <taxon>Caballeronia</taxon>
    </lineage>
</organism>
<evidence type="ECO:0000256" key="1">
    <source>
        <dbReference type="SAM" id="SignalP"/>
    </source>
</evidence>
<gene>
    <name evidence="2" type="ORF">AWB78_01852</name>
</gene>
<dbReference type="InterPro" id="IPR008517">
    <property type="entry name" value="GNA1162-like"/>
</dbReference>
<name>A0A158AP20_9BURK</name>
<evidence type="ECO:0000313" key="2">
    <source>
        <dbReference type="EMBL" id="SAK59495.1"/>
    </source>
</evidence>
<dbReference type="Gene3D" id="3.40.50.10610">
    <property type="entry name" value="ABC-type transport auxiliary lipoprotein component"/>
    <property type="match status" value="1"/>
</dbReference>
<dbReference type="OrthoDB" id="1014694at2"/>
<sequence length="224" mass="23676">MTFNISRKLLAVLSIVVALTACASRSPTQTDHTAFRNSKPSSILVLPPINDTNEVDATYGMLSQMTMPLAEGGYYVVPVAEMEETFRHNGLTTPNDIQGVAPDKLRSIFGADAALYTKITKYGSSYRVLATTTEVAAEARLVDLRSGETLWKGSAKANGSETGNDFTVGGGLVTALVQTAVKHAVNVTTDKSWAVAGLTSARLLATGGSNGLLYGPRSPNYGKD</sequence>
<keyword evidence="2" id="KW-0449">Lipoprotein</keyword>
<accession>A0A158AP20</accession>
<feature type="signal peptide" evidence="1">
    <location>
        <begin position="1"/>
        <end position="23"/>
    </location>
</feature>
<protein>
    <submittedName>
        <fullName evidence="2">Lipoprotein</fullName>
    </submittedName>
</protein>
<dbReference type="EMBL" id="FCOX02000006">
    <property type="protein sequence ID" value="SAK59495.1"/>
    <property type="molecule type" value="Genomic_DNA"/>
</dbReference>
<reference evidence="2" key="1">
    <citation type="submission" date="2016-01" db="EMBL/GenBank/DDBJ databases">
        <authorList>
            <person name="Peeters C."/>
        </authorList>
    </citation>
    <scope>NUCLEOTIDE SEQUENCE</scope>
    <source>
        <strain evidence="2">LMG 29321</strain>
    </source>
</reference>
<comment type="caution">
    <text evidence="2">The sequence shown here is derived from an EMBL/GenBank/DDBJ whole genome shotgun (WGS) entry which is preliminary data.</text>
</comment>
<dbReference type="Pfam" id="PF05643">
    <property type="entry name" value="GNA1162-like"/>
    <property type="match status" value="1"/>
</dbReference>
<dbReference type="RefSeq" id="WP_062604215.1">
    <property type="nucleotide sequence ID" value="NZ_FCOX02000006.1"/>
</dbReference>
<dbReference type="AlphaFoldDB" id="A0A158AP20"/>
<dbReference type="Proteomes" id="UP000071859">
    <property type="component" value="Unassembled WGS sequence"/>
</dbReference>